<feature type="transmembrane region" description="Helical" evidence="5">
    <location>
        <begin position="75"/>
        <end position="95"/>
    </location>
</feature>
<feature type="transmembrane region" description="Helical" evidence="5">
    <location>
        <begin position="232"/>
        <end position="253"/>
    </location>
</feature>
<dbReference type="AlphaFoldDB" id="A0A645B940"/>
<dbReference type="EMBL" id="VSSQ01018637">
    <property type="protein sequence ID" value="MPM61999.1"/>
    <property type="molecule type" value="Genomic_DNA"/>
</dbReference>
<keyword evidence="3 5" id="KW-1133">Transmembrane helix</keyword>
<evidence type="ECO:0000256" key="2">
    <source>
        <dbReference type="ARBA" id="ARBA00022692"/>
    </source>
</evidence>
<organism evidence="7">
    <name type="scientific">bioreactor metagenome</name>
    <dbReference type="NCBI Taxonomy" id="1076179"/>
    <lineage>
        <taxon>unclassified sequences</taxon>
        <taxon>metagenomes</taxon>
        <taxon>ecological metagenomes</taxon>
    </lineage>
</organism>
<dbReference type="GO" id="GO:0016020">
    <property type="term" value="C:membrane"/>
    <property type="evidence" value="ECO:0007669"/>
    <property type="project" value="UniProtKB-SubCell"/>
</dbReference>
<evidence type="ECO:0000313" key="7">
    <source>
        <dbReference type="EMBL" id="MPM61999.1"/>
    </source>
</evidence>
<keyword evidence="4 5" id="KW-0472">Membrane</keyword>
<evidence type="ECO:0000256" key="3">
    <source>
        <dbReference type="ARBA" id="ARBA00022989"/>
    </source>
</evidence>
<feature type="transmembrane region" description="Helical" evidence="5">
    <location>
        <begin position="156"/>
        <end position="174"/>
    </location>
</feature>
<feature type="transmembrane region" description="Helical" evidence="5">
    <location>
        <begin position="195"/>
        <end position="217"/>
    </location>
</feature>
<dbReference type="InterPro" id="IPR037185">
    <property type="entry name" value="EmrE-like"/>
</dbReference>
<evidence type="ECO:0000259" key="6">
    <source>
        <dbReference type="Pfam" id="PF00892"/>
    </source>
</evidence>
<dbReference type="Gene3D" id="1.10.3730.20">
    <property type="match status" value="1"/>
</dbReference>
<keyword evidence="2 5" id="KW-0812">Transmembrane</keyword>
<feature type="domain" description="EamA" evidence="6">
    <location>
        <begin position="160"/>
        <end position="307"/>
    </location>
</feature>
<reference evidence="7" key="1">
    <citation type="submission" date="2019-08" db="EMBL/GenBank/DDBJ databases">
        <authorList>
            <person name="Kucharzyk K."/>
            <person name="Murdoch R.W."/>
            <person name="Higgins S."/>
            <person name="Loffler F."/>
        </authorList>
    </citation>
    <scope>NUCLEOTIDE SEQUENCE</scope>
</reference>
<evidence type="ECO:0000256" key="5">
    <source>
        <dbReference type="SAM" id="Phobius"/>
    </source>
</evidence>
<dbReference type="InterPro" id="IPR000620">
    <property type="entry name" value="EamA_dom"/>
</dbReference>
<dbReference type="PANTHER" id="PTHR32322">
    <property type="entry name" value="INNER MEMBRANE TRANSPORTER"/>
    <property type="match status" value="1"/>
</dbReference>
<feature type="transmembrane region" description="Helical" evidence="5">
    <location>
        <begin position="48"/>
        <end position="66"/>
    </location>
</feature>
<feature type="transmembrane region" description="Helical" evidence="5">
    <location>
        <begin position="265"/>
        <end position="284"/>
    </location>
</feature>
<protein>
    <submittedName>
        <fullName evidence="7">Putative amino-acid metabolite efflux pump</fullName>
    </submittedName>
</protein>
<dbReference type="SUPFAM" id="SSF103481">
    <property type="entry name" value="Multidrug resistance efflux transporter EmrE"/>
    <property type="match status" value="2"/>
</dbReference>
<feature type="transmembrane region" description="Helical" evidence="5">
    <location>
        <begin position="132"/>
        <end position="150"/>
    </location>
</feature>
<comment type="subcellular location">
    <subcellularLocation>
        <location evidence="1">Membrane</location>
        <topology evidence="1">Multi-pass membrane protein</topology>
    </subcellularLocation>
</comment>
<feature type="transmembrane region" description="Helical" evidence="5">
    <location>
        <begin position="290"/>
        <end position="310"/>
    </location>
</feature>
<dbReference type="Pfam" id="PF00892">
    <property type="entry name" value="EamA"/>
    <property type="match status" value="2"/>
</dbReference>
<dbReference type="PANTHER" id="PTHR32322:SF9">
    <property type="entry name" value="AMINO-ACID METABOLITE EFFLUX PUMP-RELATED"/>
    <property type="match status" value="1"/>
</dbReference>
<feature type="domain" description="EamA" evidence="6">
    <location>
        <begin position="21"/>
        <end position="146"/>
    </location>
</feature>
<evidence type="ECO:0000256" key="1">
    <source>
        <dbReference type="ARBA" id="ARBA00004141"/>
    </source>
</evidence>
<evidence type="ECO:0000256" key="4">
    <source>
        <dbReference type="ARBA" id="ARBA00023136"/>
    </source>
</evidence>
<sequence>MNTNDNLIISWQGWKMKKKDMLVALLVVIIWGANFTVIKLGLGGVPSMLLVALRYLITAFPAVFIVKKPDTEWKYIILYGLFVGVLQFSCLFYAMEIGMPAGLASIVLQFQAFISPVMAMIFLKEKIKTKQVVGSLIAMSGLIIIATAAVSGGISAIPLPAIILTACAPIFWAASNIISRIASEKAAAEGKKLDMFSLVVWSGLIPPVPMFIFALILNTPQEIAGAISNLNGMSIFAVLYLAFGATLFGYGFWSKLIVKYPMGKVAPLSLLVPITGLLTARIVLSEKLTAMQWLGAIVILSGLVITNLSLESVKGLFTKKSSEIN</sequence>
<proteinExistence type="predicted"/>
<accession>A0A645B940</accession>
<gene>
    <name evidence="7" type="primary">eamA_4</name>
    <name evidence="7" type="ORF">SDC9_108864</name>
</gene>
<name>A0A645B940_9ZZZZ</name>
<comment type="caution">
    <text evidence="7">The sequence shown here is derived from an EMBL/GenBank/DDBJ whole genome shotgun (WGS) entry which is preliminary data.</text>
</comment>
<feature type="transmembrane region" description="Helical" evidence="5">
    <location>
        <begin position="21"/>
        <end position="42"/>
    </location>
</feature>
<feature type="transmembrane region" description="Helical" evidence="5">
    <location>
        <begin position="101"/>
        <end position="123"/>
    </location>
</feature>
<dbReference type="InterPro" id="IPR050638">
    <property type="entry name" value="AA-Vitamin_Transporters"/>
</dbReference>